<comment type="catalytic activity">
    <reaction evidence="4">
        <text>L-asparagine + H2O = L-aspartate + NH4(+)</text>
        <dbReference type="Rhea" id="RHEA:21016"/>
        <dbReference type="ChEBI" id="CHEBI:15377"/>
        <dbReference type="ChEBI" id="CHEBI:28938"/>
        <dbReference type="ChEBI" id="CHEBI:29991"/>
        <dbReference type="ChEBI" id="CHEBI:58048"/>
        <dbReference type="EC" id="3.5.1.1"/>
    </reaction>
</comment>
<sequence length="382" mass="41719">MPNDSVAITTICPDVENSQFTLQSNNPDVSPVQMEEAILTIAASQHRSLPRIKILGTGGTIASKGADSSQTAGYHVDLSIQDMLDAIPDISRICEIEYEQLCNVDSKNIDESLLFKIYKGVSESLQSFDGIVITHGTDTLSETAFFIESTIDAGDVPIVFVGSMRPSTSVSADGPMNLYQAICIASDPKSRGRSVLVSLNDQISAGYYITKTNANSLDSFNVRQGYLGNFVNNEIHYYYPPVKPQGCHKFKLKNKTDEASDFHLPMVCILYGHQSITSKLLELVQDHYDGIVIATMGAGSMPDKVNKICLQCKIPIVYSKRSMDGMIPVANLPTPEEGKESNIVASGYLNPEKSRILLQLCLAQDYSIGEIRHVFRGVYGGA</sequence>
<dbReference type="InParanoid" id="G0VH02"/>
<dbReference type="InterPro" id="IPR006034">
    <property type="entry name" value="Asparaginase/glutaminase-like"/>
</dbReference>
<keyword evidence="13" id="KW-1185">Reference proteome</keyword>
<gene>
    <name evidence="12" type="primary">NCAS0F02890</name>
    <name evidence="12" type="ordered locus">NCAS_0F02890</name>
</gene>
<dbReference type="Proteomes" id="UP000001640">
    <property type="component" value="Chromosome 6"/>
</dbReference>
<dbReference type="InterPro" id="IPR027475">
    <property type="entry name" value="Asparaginase/glutaminase_AS2"/>
</dbReference>
<dbReference type="PROSITE" id="PS00917">
    <property type="entry name" value="ASN_GLN_ASE_2"/>
    <property type="match status" value="1"/>
</dbReference>
<dbReference type="PRINTS" id="PR00139">
    <property type="entry name" value="ASNGLNASE"/>
</dbReference>
<keyword evidence="3" id="KW-0378">Hydrolase</keyword>
<dbReference type="GO" id="GO:0006530">
    <property type="term" value="P:L-asparagine catabolic process"/>
    <property type="evidence" value="ECO:0007669"/>
    <property type="project" value="EnsemblFungi"/>
</dbReference>
<organism evidence="12 13">
    <name type="scientific">Naumovozyma castellii</name>
    <name type="common">Yeast</name>
    <name type="synonym">Saccharomyces castellii</name>
    <dbReference type="NCBI Taxonomy" id="27288"/>
    <lineage>
        <taxon>Eukaryota</taxon>
        <taxon>Fungi</taxon>
        <taxon>Dikarya</taxon>
        <taxon>Ascomycota</taxon>
        <taxon>Saccharomycotina</taxon>
        <taxon>Saccharomycetes</taxon>
        <taxon>Saccharomycetales</taxon>
        <taxon>Saccharomycetaceae</taxon>
        <taxon>Naumovozyma</taxon>
    </lineage>
</organism>
<dbReference type="Pfam" id="PF00710">
    <property type="entry name" value="Asparaginase"/>
    <property type="match status" value="1"/>
</dbReference>
<evidence type="ECO:0000256" key="7">
    <source>
        <dbReference type="PROSITE-ProRule" id="PRU10099"/>
    </source>
</evidence>
<dbReference type="InterPro" id="IPR004550">
    <property type="entry name" value="AsnASE_II"/>
</dbReference>
<name>G0VH02_NAUCA</name>
<dbReference type="AlphaFoldDB" id="G0VH02"/>
<dbReference type="KEGG" id="ncs:NCAS_0F02890"/>
<dbReference type="STRING" id="1064592.G0VH02"/>
<dbReference type="InterPro" id="IPR040919">
    <property type="entry name" value="Asparaginase_C"/>
</dbReference>
<dbReference type="GeneID" id="96904421"/>
<feature type="binding site" evidence="6">
    <location>
        <position position="106"/>
    </location>
    <ligand>
        <name>substrate</name>
    </ligand>
</feature>
<dbReference type="InterPro" id="IPR037152">
    <property type="entry name" value="L-asparaginase_N_sf"/>
</dbReference>
<dbReference type="SMART" id="SM00870">
    <property type="entry name" value="Asparaginase"/>
    <property type="match status" value="1"/>
</dbReference>
<dbReference type="Gene3D" id="3.40.50.1170">
    <property type="entry name" value="L-asparaginase, N-terminal domain"/>
    <property type="match status" value="1"/>
</dbReference>
<feature type="domain" description="L-asparaginase N-terminal" evidence="10">
    <location>
        <begin position="51"/>
        <end position="242"/>
    </location>
</feature>
<accession>G0VH02</accession>
<proteinExistence type="inferred from homology"/>
<evidence type="ECO:0000256" key="9">
    <source>
        <dbReference type="RuleBase" id="RU004456"/>
    </source>
</evidence>
<dbReference type="EC" id="3.5.1.1" evidence="2"/>
<dbReference type="Pfam" id="PF17763">
    <property type="entry name" value="Asparaginase_C"/>
    <property type="match status" value="1"/>
</dbReference>
<evidence type="ECO:0000256" key="8">
    <source>
        <dbReference type="PROSITE-ProRule" id="PRU10100"/>
    </source>
</evidence>
<dbReference type="OrthoDB" id="542841at2759"/>
<dbReference type="PROSITE" id="PS51732">
    <property type="entry name" value="ASN_GLN_ASE_3"/>
    <property type="match status" value="1"/>
</dbReference>
<dbReference type="RefSeq" id="XP_003677128.1">
    <property type="nucleotide sequence ID" value="XM_003677080.1"/>
</dbReference>
<dbReference type="InterPro" id="IPR027473">
    <property type="entry name" value="L-asparaginase_C"/>
</dbReference>
<dbReference type="PANTHER" id="PTHR11707">
    <property type="entry name" value="L-ASPARAGINASE"/>
    <property type="match status" value="1"/>
</dbReference>
<dbReference type="FunCoup" id="G0VH02">
    <property type="interactions" value="85"/>
</dbReference>
<evidence type="ECO:0000259" key="11">
    <source>
        <dbReference type="Pfam" id="PF17763"/>
    </source>
</evidence>
<evidence type="ECO:0000256" key="4">
    <source>
        <dbReference type="ARBA" id="ARBA00049366"/>
    </source>
</evidence>
<dbReference type="Gene3D" id="3.40.50.40">
    <property type="match status" value="1"/>
</dbReference>
<dbReference type="eggNOG" id="KOG0503">
    <property type="taxonomic scope" value="Eukaryota"/>
</dbReference>
<dbReference type="EMBL" id="HE576757">
    <property type="protein sequence ID" value="CCC70773.1"/>
    <property type="molecule type" value="Genomic_DNA"/>
</dbReference>
<dbReference type="OMA" id="RYYMQPL"/>
<dbReference type="InterPro" id="IPR036152">
    <property type="entry name" value="Asp/glu_Ase-like_sf"/>
</dbReference>
<dbReference type="InterPro" id="IPR020827">
    <property type="entry name" value="Asparaginase/glutaminase_AS1"/>
</dbReference>
<feature type="binding site" evidence="6">
    <location>
        <begin position="137"/>
        <end position="138"/>
    </location>
    <ligand>
        <name>substrate</name>
    </ligand>
</feature>
<dbReference type="PIRSF" id="PIRSF500176">
    <property type="entry name" value="L_ASNase"/>
    <property type="match status" value="1"/>
</dbReference>
<evidence type="ECO:0000256" key="6">
    <source>
        <dbReference type="PIRSR" id="PIRSR001220-2"/>
    </source>
</evidence>
<dbReference type="PANTHER" id="PTHR11707:SF28">
    <property type="entry name" value="60 KDA LYSOPHOSPHOLIPASE"/>
    <property type="match status" value="1"/>
</dbReference>
<feature type="domain" description="Asparaginase/glutaminase C-terminal" evidence="11">
    <location>
        <begin position="267"/>
        <end position="375"/>
    </location>
</feature>
<dbReference type="InterPro" id="IPR027474">
    <property type="entry name" value="L-asparaginase_N"/>
</dbReference>
<dbReference type="GO" id="GO:0004067">
    <property type="term" value="F:asparaginase activity"/>
    <property type="evidence" value="ECO:0007669"/>
    <property type="project" value="UniProtKB-UniRule"/>
</dbReference>
<feature type="active site" evidence="7">
    <location>
        <position position="60"/>
    </location>
</feature>
<evidence type="ECO:0000256" key="2">
    <source>
        <dbReference type="ARBA" id="ARBA00012920"/>
    </source>
</evidence>
<dbReference type="PROSITE" id="PS00144">
    <property type="entry name" value="ASN_GLN_ASE_1"/>
    <property type="match status" value="1"/>
</dbReference>
<dbReference type="HOGENOM" id="CLU_019134_1_1_1"/>
<evidence type="ECO:0000259" key="10">
    <source>
        <dbReference type="Pfam" id="PF00710"/>
    </source>
</evidence>
<dbReference type="NCBIfam" id="TIGR00520">
    <property type="entry name" value="asnASE_II"/>
    <property type="match status" value="1"/>
</dbReference>
<reference key="2">
    <citation type="submission" date="2011-08" db="EMBL/GenBank/DDBJ databases">
        <title>Genome sequence of Naumovozyma castellii.</title>
        <authorList>
            <person name="Gordon J.L."/>
            <person name="Armisen D."/>
            <person name="Proux-Wera E."/>
            <person name="OhEigeartaigh S.S."/>
            <person name="Byrne K.P."/>
            <person name="Wolfe K.H."/>
        </authorList>
    </citation>
    <scope>NUCLEOTIDE SEQUENCE</scope>
    <source>
        <strain>Type strain:CBS 4309</strain>
    </source>
</reference>
<dbReference type="PIRSF" id="PIRSF001220">
    <property type="entry name" value="L-ASNase_gatD"/>
    <property type="match status" value="1"/>
</dbReference>
<dbReference type="FunFam" id="3.40.50.1170:FF:000001">
    <property type="entry name" value="L-asparaginase 2"/>
    <property type="match status" value="1"/>
</dbReference>
<evidence type="ECO:0000313" key="13">
    <source>
        <dbReference type="Proteomes" id="UP000001640"/>
    </source>
</evidence>
<reference evidence="12 13" key="1">
    <citation type="journal article" date="2011" name="Proc. Natl. Acad. Sci. U.S.A.">
        <title>Evolutionary erosion of yeast sex chromosomes by mating-type switching accidents.</title>
        <authorList>
            <person name="Gordon J.L."/>
            <person name="Armisen D."/>
            <person name="Proux-Wera E."/>
            <person name="Oheigeartaigh S.S."/>
            <person name="Byrne K.P."/>
            <person name="Wolfe K.H."/>
        </authorList>
    </citation>
    <scope>NUCLEOTIDE SEQUENCE [LARGE SCALE GENOMIC DNA]</scope>
    <source>
        <strain evidence="13">ATCC 76901 / BCRC 22586 / CBS 4309 / NBRC 1992 / NRRL Y-12630</strain>
    </source>
</reference>
<protein>
    <recommendedName>
        <fullName evidence="2">asparaginase</fullName>
        <ecNumber evidence="2">3.5.1.1</ecNumber>
    </recommendedName>
</protein>
<evidence type="ECO:0000256" key="3">
    <source>
        <dbReference type="ARBA" id="ARBA00022801"/>
    </source>
</evidence>
<comment type="similarity">
    <text evidence="1 9">Belongs to the asparaginase 1 family.</text>
</comment>
<feature type="active site" evidence="8">
    <location>
        <position position="137"/>
    </location>
</feature>
<evidence type="ECO:0000256" key="1">
    <source>
        <dbReference type="ARBA" id="ARBA00010518"/>
    </source>
</evidence>
<dbReference type="SUPFAM" id="SSF53774">
    <property type="entry name" value="Glutaminase/Asparaginase"/>
    <property type="match status" value="1"/>
</dbReference>
<evidence type="ECO:0000313" key="12">
    <source>
        <dbReference type="EMBL" id="CCC70773.1"/>
    </source>
</evidence>
<dbReference type="FunFam" id="3.40.50.40:FF:000006">
    <property type="entry name" value="L-asparaginase I"/>
    <property type="match status" value="1"/>
</dbReference>
<dbReference type="CDD" id="cd08964">
    <property type="entry name" value="L-asparaginase_II"/>
    <property type="match status" value="1"/>
</dbReference>
<evidence type="ECO:0000256" key="5">
    <source>
        <dbReference type="PIRSR" id="PIRSR001220-1"/>
    </source>
</evidence>
<feature type="active site" description="O-isoaspartyl threonine intermediate" evidence="5">
    <location>
        <position position="60"/>
    </location>
</feature>